<comment type="caution">
    <text evidence="1">The sequence shown here is derived from an EMBL/GenBank/DDBJ whole genome shotgun (WGS) entry which is preliminary data.</text>
</comment>
<evidence type="ECO:0000313" key="1">
    <source>
        <dbReference type="EMBL" id="KAK8957905.1"/>
    </source>
</evidence>
<protein>
    <submittedName>
        <fullName evidence="1">Uncharacterized protein</fullName>
    </submittedName>
</protein>
<keyword evidence="2" id="KW-1185">Reference proteome</keyword>
<organism evidence="1 2">
    <name type="scientific">Platanthera zijinensis</name>
    <dbReference type="NCBI Taxonomy" id="2320716"/>
    <lineage>
        <taxon>Eukaryota</taxon>
        <taxon>Viridiplantae</taxon>
        <taxon>Streptophyta</taxon>
        <taxon>Embryophyta</taxon>
        <taxon>Tracheophyta</taxon>
        <taxon>Spermatophyta</taxon>
        <taxon>Magnoliopsida</taxon>
        <taxon>Liliopsida</taxon>
        <taxon>Asparagales</taxon>
        <taxon>Orchidaceae</taxon>
        <taxon>Orchidoideae</taxon>
        <taxon>Orchideae</taxon>
        <taxon>Orchidinae</taxon>
        <taxon>Platanthera</taxon>
    </lineage>
</organism>
<evidence type="ECO:0000313" key="2">
    <source>
        <dbReference type="Proteomes" id="UP001418222"/>
    </source>
</evidence>
<name>A0AAP0C3D8_9ASPA</name>
<reference evidence="1 2" key="1">
    <citation type="journal article" date="2022" name="Nat. Plants">
        <title>Genomes of leafy and leafless Platanthera orchids illuminate the evolution of mycoheterotrophy.</title>
        <authorList>
            <person name="Li M.H."/>
            <person name="Liu K.W."/>
            <person name="Li Z."/>
            <person name="Lu H.C."/>
            <person name="Ye Q.L."/>
            <person name="Zhang D."/>
            <person name="Wang J.Y."/>
            <person name="Li Y.F."/>
            <person name="Zhong Z.M."/>
            <person name="Liu X."/>
            <person name="Yu X."/>
            <person name="Liu D.K."/>
            <person name="Tu X.D."/>
            <person name="Liu B."/>
            <person name="Hao Y."/>
            <person name="Liao X.Y."/>
            <person name="Jiang Y.T."/>
            <person name="Sun W.H."/>
            <person name="Chen J."/>
            <person name="Chen Y.Q."/>
            <person name="Ai Y."/>
            <person name="Zhai J.W."/>
            <person name="Wu S.S."/>
            <person name="Zhou Z."/>
            <person name="Hsiao Y.Y."/>
            <person name="Wu W.L."/>
            <person name="Chen Y.Y."/>
            <person name="Lin Y.F."/>
            <person name="Hsu J.L."/>
            <person name="Li C.Y."/>
            <person name="Wang Z.W."/>
            <person name="Zhao X."/>
            <person name="Zhong W.Y."/>
            <person name="Ma X.K."/>
            <person name="Ma L."/>
            <person name="Huang J."/>
            <person name="Chen G.Z."/>
            <person name="Huang M.Z."/>
            <person name="Huang L."/>
            <person name="Peng D.H."/>
            <person name="Luo Y.B."/>
            <person name="Zou S.Q."/>
            <person name="Chen S.P."/>
            <person name="Lan S."/>
            <person name="Tsai W.C."/>
            <person name="Van de Peer Y."/>
            <person name="Liu Z.J."/>
        </authorList>
    </citation>
    <scope>NUCLEOTIDE SEQUENCE [LARGE SCALE GENOMIC DNA]</scope>
    <source>
        <strain evidence="1">Lor287</strain>
    </source>
</reference>
<proteinExistence type="predicted"/>
<accession>A0AAP0C3D8</accession>
<dbReference type="EMBL" id="JBBWWQ010000001">
    <property type="protein sequence ID" value="KAK8957905.1"/>
    <property type="molecule type" value="Genomic_DNA"/>
</dbReference>
<gene>
    <name evidence="1" type="ORF">KSP39_PZI001528</name>
</gene>
<dbReference type="Proteomes" id="UP001418222">
    <property type="component" value="Unassembled WGS sequence"/>
</dbReference>
<dbReference type="AlphaFoldDB" id="A0AAP0C3D8"/>
<sequence length="138" mass="15039">MRHCLIGSLKIMPPFTAARVSLLCLIVPSRRRSSGFCGSSSSRSFPHRKPKLSEMNSIHGSLSAFMFVSAFVFAQSAPRRKGVLELRRKAQGAGARLMKHLRMGLARACCSWAGFVRIQVGSAHMKSVLCICSLLSSA</sequence>